<evidence type="ECO:0000313" key="1">
    <source>
        <dbReference type="EMBL" id="AKQ68127.1"/>
    </source>
</evidence>
<accession>A0A0H4XIQ0</accession>
<protein>
    <recommendedName>
        <fullName evidence="3">DUF3006 domain-containing protein</fullName>
    </recommendedName>
</protein>
<dbReference type="Proteomes" id="UP000009026">
    <property type="component" value="Chromosome"/>
</dbReference>
<dbReference type="EMBL" id="CP012109">
    <property type="protein sequence ID" value="AKQ68127.1"/>
    <property type="molecule type" value="Genomic_DNA"/>
</dbReference>
<gene>
    <name evidence="1" type="ORF">A176_005039</name>
</gene>
<reference evidence="1 2" key="1">
    <citation type="journal article" date="2016" name="PLoS ONE">
        <title>Complete Genome Sequence and Comparative Genomics of a Novel Myxobacterium Myxococcus hansupus.</title>
        <authorList>
            <person name="Sharma G."/>
            <person name="Narwani T."/>
            <person name="Subramanian S."/>
        </authorList>
    </citation>
    <scope>NUCLEOTIDE SEQUENCE [LARGE SCALE GENOMIC DNA]</scope>
    <source>
        <strain evidence="2">mixupus</strain>
    </source>
</reference>
<dbReference type="PATRIC" id="fig|1297742.4.peg.5084"/>
<sequence>MEREWRRRMMVSMVGLWGAVQVELLEDTRAQVVRLETGQACTVERAVLPPEAREGDVVVDGRLEPGQTEARRRDVARIRTRLTVPVPPNLEL</sequence>
<dbReference type="STRING" id="1297742.A176_005039"/>
<dbReference type="AlphaFoldDB" id="A0A0H4XIQ0"/>
<organism evidence="1 2">
    <name type="scientific">Pseudomyxococcus hansupus</name>
    <dbReference type="NCBI Taxonomy" id="1297742"/>
    <lineage>
        <taxon>Bacteria</taxon>
        <taxon>Pseudomonadati</taxon>
        <taxon>Myxococcota</taxon>
        <taxon>Myxococcia</taxon>
        <taxon>Myxococcales</taxon>
        <taxon>Cystobacterineae</taxon>
        <taxon>Myxococcaceae</taxon>
        <taxon>Pseudomyxococcus</taxon>
    </lineage>
</organism>
<evidence type="ECO:0008006" key="3">
    <source>
        <dbReference type="Google" id="ProtNLM"/>
    </source>
</evidence>
<evidence type="ECO:0000313" key="2">
    <source>
        <dbReference type="Proteomes" id="UP000009026"/>
    </source>
</evidence>
<name>A0A0H4XIQ0_9BACT</name>
<keyword evidence="2" id="KW-1185">Reference proteome</keyword>
<dbReference type="KEGG" id="mym:A176_005039"/>
<proteinExistence type="predicted"/>